<proteinExistence type="evidence at transcript level"/>
<dbReference type="PANTHER" id="PTHR31871:SF5">
    <property type="entry name" value="TRANSMEMBRANE PROTEIN"/>
    <property type="match status" value="1"/>
</dbReference>
<accession>A9P1K2</accession>
<sequence length="141" mass="16802">MEIEGAMPGQSHGERAEEDEYCSRENSSLCKYKRRLVYIRTVQRLIEKCLLFHMDLRDCVHALAKHASIHPLVTLTVWKGLVRENQEFFRAYFLRMRSRRSHGNRTSYSCRRFPVRRRITALCKLQPRYYPSAHPARLANY</sequence>
<protein>
    <submittedName>
        <fullName evidence="1">Uncharacterized protein</fullName>
    </submittedName>
</protein>
<name>A9P1K2_PICSI</name>
<organism evidence="1">
    <name type="scientific">Picea sitchensis</name>
    <name type="common">Sitka spruce</name>
    <name type="synonym">Pinus sitchensis</name>
    <dbReference type="NCBI Taxonomy" id="3332"/>
    <lineage>
        <taxon>Eukaryota</taxon>
        <taxon>Viridiplantae</taxon>
        <taxon>Streptophyta</taxon>
        <taxon>Embryophyta</taxon>
        <taxon>Tracheophyta</taxon>
        <taxon>Spermatophyta</taxon>
        <taxon>Pinopsida</taxon>
        <taxon>Pinidae</taxon>
        <taxon>Conifers I</taxon>
        <taxon>Pinales</taxon>
        <taxon>Pinaceae</taxon>
        <taxon>Picea</taxon>
    </lineage>
</organism>
<reference evidence="1" key="1">
    <citation type="journal article" date="2008" name="BMC Genomics">
        <title>A conifer genomics resource of 200,000 spruce (Picea spp.) ESTs and 6,464 high-quality, sequence-finished full-length cDNAs for Sitka spruce (Picea sitchensis).</title>
        <authorList>
            <person name="Ralph S.G."/>
            <person name="Chun H.J."/>
            <person name="Kolosova N."/>
            <person name="Cooper D."/>
            <person name="Oddy C."/>
            <person name="Ritland C.E."/>
            <person name="Kirkpatrick R."/>
            <person name="Moore R."/>
            <person name="Barber S."/>
            <person name="Holt R.A."/>
            <person name="Jones S.J."/>
            <person name="Marra M.A."/>
            <person name="Douglas C.J."/>
            <person name="Ritland K."/>
            <person name="Bohlmann J."/>
        </authorList>
    </citation>
    <scope>NUCLEOTIDE SEQUENCE</scope>
    <source>
        <tissue evidence="1">Green portion of the leader tissue</tissue>
    </source>
</reference>
<dbReference type="InterPro" id="IPR006476">
    <property type="entry name" value="CHP01589_pln"/>
</dbReference>
<dbReference type="Pfam" id="PF09713">
    <property type="entry name" value="A_thal_3526"/>
    <property type="match status" value="1"/>
</dbReference>
<dbReference type="PANTHER" id="PTHR31871">
    <property type="entry name" value="OS02G0137100 PROTEIN"/>
    <property type="match status" value="1"/>
</dbReference>
<evidence type="ECO:0000313" key="1">
    <source>
        <dbReference type="EMBL" id="ABK26763.1"/>
    </source>
</evidence>
<dbReference type="NCBIfam" id="TIGR01589">
    <property type="entry name" value="A_thal_3526"/>
    <property type="match status" value="1"/>
</dbReference>
<dbReference type="EMBL" id="EF087524">
    <property type="protein sequence ID" value="ABK26763.1"/>
    <property type="molecule type" value="mRNA"/>
</dbReference>
<dbReference type="AlphaFoldDB" id="A9P1K2"/>